<evidence type="ECO:0000256" key="3">
    <source>
        <dbReference type="ARBA" id="ARBA00022692"/>
    </source>
</evidence>
<feature type="region of interest" description="Disordered" evidence="10">
    <location>
        <begin position="77"/>
        <end position="134"/>
    </location>
</feature>
<dbReference type="NCBIfam" id="TIGR03592">
    <property type="entry name" value="yidC_oxa1_cterm"/>
    <property type="match status" value="1"/>
</dbReference>
<feature type="transmembrane region" description="Helical" evidence="11">
    <location>
        <begin position="350"/>
        <end position="370"/>
    </location>
</feature>
<dbReference type="GO" id="GO:0032979">
    <property type="term" value="P:protein insertion into mitochondrial inner membrane from matrix"/>
    <property type="evidence" value="ECO:0007669"/>
    <property type="project" value="TreeGrafter"/>
</dbReference>
<dbReference type="OrthoDB" id="2148490at2759"/>
<feature type="region of interest" description="Disordered" evidence="10">
    <location>
        <begin position="443"/>
        <end position="476"/>
    </location>
</feature>
<dbReference type="GO" id="GO:0005743">
    <property type="term" value="C:mitochondrial inner membrane"/>
    <property type="evidence" value="ECO:0007669"/>
    <property type="project" value="UniProtKB-SubCell"/>
</dbReference>
<keyword evidence="14" id="KW-1185">Reference proteome</keyword>
<dbReference type="PANTHER" id="PTHR12428:SF66">
    <property type="entry name" value="MITOCHONDRIAL INNER MEMBRANE PROTEIN OXA1L"/>
    <property type="match status" value="1"/>
</dbReference>
<gene>
    <name evidence="13" type="ORF">BMF94_4126</name>
</gene>
<evidence type="ECO:0000259" key="12">
    <source>
        <dbReference type="Pfam" id="PF02096"/>
    </source>
</evidence>
<feature type="transmembrane region" description="Helical" evidence="11">
    <location>
        <begin position="189"/>
        <end position="209"/>
    </location>
</feature>
<dbReference type="STRING" id="741276.A0A2S5B824"/>
<feature type="compositionally biased region" description="Low complexity" evidence="10">
    <location>
        <begin position="77"/>
        <end position="97"/>
    </location>
</feature>
<protein>
    <recommendedName>
        <fullName evidence="12">Membrane insertase YidC/Oxa/ALB C-terminal domain-containing protein</fullName>
    </recommendedName>
</protein>
<dbReference type="CDD" id="cd20069">
    <property type="entry name" value="5TM_Oxa1-like"/>
    <property type="match status" value="1"/>
</dbReference>
<keyword evidence="4" id="KW-0999">Mitochondrion inner membrane</keyword>
<evidence type="ECO:0000313" key="13">
    <source>
        <dbReference type="EMBL" id="POY72871.1"/>
    </source>
</evidence>
<feature type="domain" description="Membrane insertase YidC/Oxa/ALB C-terminal" evidence="12">
    <location>
        <begin position="189"/>
        <end position="384"/>
    </location>
</feature>
<evidence type="ECO:0000256" key="7">
    <source>
        <dbReference type="ARBA" id="ARBA00023128"/>
    </source>
</evidence>
<evidence type="ECO:0000256" key="2">
    <source>
        <dbReference type="ARBA" id="ARBA00009877"/>
    </source>
</evidence>
<comment type="similarity">
    <text evidence="2 9">Belongs to the OXA1/ALB3/YidC family.</text>
</comment>
<evidence type="ECO:0000256" key="8">
    <source>
        <dbReference type="ARBA" id="ARBA00023136"/>
    </source>
</evidence>
<accession>A0A2S5B824</accession>
<feature type="transmembrane region" description="Helical" evidence="11">
    <location>
        <begin position="311"/>
        <end position="330"/>
    </location>
</feature>
<evidence type="ECO:0000256" key="11">
    <source>
        <dbReference type="SAM" id="Phobius"/>
    </source>
</evidence>
<dbReference type="GO" id="GO:0032977">
    <property type="term" value="F:membrane insertase activity"/>
    <property type="evidence" value="ECO:0007669"/>
    <property type="project" value="InterPro"/>
</dbReference>
<dbReference type="Proteomes" id="UP000237144">
    <property type="component" value="Unassembled WGS sequence"/>
</dbReference>
<dbReference type="InterPro" id="IPR028055">
    <property type="entry name" value="YidC/Oxa/ALB_C"/>
</dbReference>
<evidence type="ECO:0000256" key="5">
    <source>
        <dbReference type="ARBA" id="ARBA00022946"/>
    </source>
</evidence>
<proteinExistence type="inferred from homology"/>
<keyword evidence="8 11" id="KW-0472">Membrane</keyword>
<dbReference type="PANTHER" id="PTHR12428">
    <property type="entry name" value="OXA1"/>
    <property type="match status" value="1"/>
</dbReference>
<sequence>MAAIAASLGTAAHSGRRASHAAALRGALLFRPQLAVNVAWRAALPAPARPTWATTGGARTFASSRTAAGWFGTSTTATATATGATPPPATAEAPATPLESMPSEPEPVVQATSTLPTPTPTPTPASVTETATETASEATQHFYDGIATGSLDLTSLQGAWGPHPILRLESLFLHLHEHFPLLGSPGLQWAVLIPVVTLGLRFLLFPFLVRSQKNAARMATIQPQMVKGMQRAKEAKAAGDVHGQQMAQLEVQQLMRANKVNPIANLVFPVAQASVFMTMFFALRGLSGSGIDSLHHEGFGWVTDLAAADPYYILPVASTALTLLSLELGIDSNTQVQTAMTKTMKGSFRVLMILGLFVIKDFSAAILLYWTTNNLISLLQTLTLKVPAVRTLLNIPTPPPKPQPGDPNYVPEPSFAEAFRNMQSSAMEKVDKTREETHKLAKLRSEFEAHQTGSASASSGVYTPRKPLNRPVSKGGVRDLTDELLEEAKGPAADLIQARPAAAAADAQLGAVEAERRRRVAEARKRRLQGR</sequence>
<evidence type="ECO:0000256" key="9">
    <source>
        <dbReference type="RuleBase" id="RU003945"/>
    </source>
</evidence>
<feature type="transmembrane region" description="Helical" evidence="11">
    <location>
        <begin position="263"/>
        <end position="283"/>
    </location>
</feature>
<evidence type="ECO:0000256" key="10">
    <source>
        <dbReference type="SAM" id="MobiDB-lite"/>
    </source>
</evidence>
<name>A0A2S5B824_9BASI</name>
<evidence type="ECO:0000313" key="14">
    <source>
        <dbReference type="Proteomes" id="UP000237144"/>
    </source>
</evidence>
<reference evidence="13 14" key="1">
    <citation type="journal article" date="2018" name="Front. Microbiol.">
        <title>Prospects for Fungal Bioremediation of Acidic Radioactive Waste Sites: Characterization and Genome Sequence of Rhodotorula taiwanensis MD1149.</title>
        <authorList>
            <person name="Tkavc R."/>
            <person name="Matrosova V.Y."/>
            <person name="Grichenko O.E."/>
            <person name="Gostincar C."/>
            <person name="Volpe R.P."/>
            <person name="Klimenkova P."/>
            <person name="Gaidamakova E.K."/>
            <person name="Zhou C.E."/>
            <person name="Stewart B.J."/>
            <person name="Lyman M.G."/>
            <person name="Malfatti S.A."/>
            <person name="Rubinfeld B."/>
            <person name="Courtot M."/>
            <person name="Singh J."/>
            <person name="Dalgard C.L."/>
            <person name="Hamilton T."/>
            <person name="Frey K.G."/>
            <person name="Gunde-Cimerman N."/>
            <person name="Dugan L."/>
            <person name="Daly M.J."/>
        </authorList>
    </citation>
    <scope>NUCLEOTIDE SEQUENCE [LARGE SCALE GENOMIC DNA]</scope>
    <source>
        <strain evidence="13 14">MD1149</strain>
    </source>
</reference>
<keyword evidence="5" id="KW-0809">Transit peptide</keyword>
<comment type="subcellular location">
    <subcellularLocation>
        <location evidence="9">Membrane</location>
        <topology evidence="9">Multi-pass membrane protein</topology>
    </subcellularLocation>
    <subcellularLocation>
        <location evidence="1">Mitochondrion inner membrane</location>
        <topology evidence="1">Multi-pass membrane protein</topology>
    </subcellularLocation>
</comment>
<comment type="caution">
    <text evidence="13">The sequence shown here is derived from an EMBL/GenBank/DDBJ whole genome shotgun (WGS) entry which is preliminary data.</text>
</comment>
<dbReference type="AlphaFoldDB" id="A0A2S5B824"/>
<dbReference type="EMBL" id="PJQD01000046">
    <property type="protein sequence ID" value="POY72871.1"/>
    <property type="molecule type" value="Genomic_DNA"/>
</dbReference>
<feature type="compositionally biased region" description="Low complexity" evidence="10">
    <location>
        <begin position="124"/>
        <end position="134"/>
    </location>
</feature>
<keyword evidence="7" id="KW-0496">Mitochondrion</keyword>
<dbReference type="Pfam" id="PF02096">
    <property type="entry name" value="60KD_IMP"/>
    <property type="match status" value="1"/>
</dbReference>
<organism evidence="13 14">
    <name type="scientific">Rhodotorula taiwanensis</name>
    <dbReference type="NCBI Taxonomy" id="741276"/>
    <lineage>
        <taxon>Eukaryota</taxon>
        <taxon>Fungi</taxon>
        <taxon>Dikarya</taxon>
        <taxon>Basidiomycota</taxon>
        <taxon>Pucciniomycotina</taxon>
        <taxon>Microbotryomycetes</taxon>
        <taxon>Sporidiobolales</taxon>
        <taxon>Sporidiobolaceae</taxon>
        <taxon>Rhodotorula</taxon>
    </lineage>
</organism>
<keyword evidence="6 11" id="KW-1133">Transmembrane helix</keyword>
<keyword evidence="3 9" id="KW-0812">Transmembrane</keyword>
<dbReference type="InterPro" id="IPR001708">
    <property type="entry name" value="YidC/ALB3/OXA1/COX18"/>
</dbReference>
<evidence type="ECO:0000256" key="6">
    <source>
        <dbReference type="ARBA" id="ARBA00022989"/>
    </source>
</evidence>
<evidence type="ECO:0000256" key="1">
    <source>
        <dbReference type="ARBA" id="ARBA00004448"/>
    </source>
</evidence>
<feature type="compositionally biased region" description="Polar residues" evidence="10">
    <location>
        <begin position="451"/>
        <end position="461"/>
    </location>
</feature>
<evidence type="ECO:0000256" key="4">
    <source>
        <dbReference type="ARBA" id="ARBA00022792"/>
    </source>
</evidence>